<comment type="subunit">
    <text evidence="6">Associates with 90S and pre-40S pre-ribosomal particles.</text>
</comment>
<dbReference type="Proteomes" id="UP001626550">
    <property type="component" value="Unassembled WGS sequence"/>
</dbReference>
<evidence type="ECO:0000256" key="1">
    <source>
        <dbReference type="ARBA" id="ARBA00004604"/>
    </source>
</evidence>
<feature type="region of interest" description="Disordered" evidence="7">
    <location>
        <begin position="152"/>
        <end position="176"/>
    </location>
</feature>
<dbReference type="AlphaFoldDB" id="A0ABD2PRQ0"/>
<keyword evidence="4 6" id="KW-0698">rRNA processing</keyword>
<comment type="subcellular location">
    <subcellularLocation>
        <location evidence="1 6">Nucleus</location>
        <location evidence="1 6">Nucleolus</location>
    </subcellularLocation>
</comment>
<dbReference type="InterPro" id="IPR009292">
    <property type="entry name" value="RRP36"/>
</dbReference>
<comment type="caution">
    <text evidence="8">The sequence shown here is derived from an EMBL/GenBank/DDBJ whole genome shotgun (WGS) entry which is preliminary data.</text>
</comment>
<accession>A0ABD2PRQ0</accession>
<evidence type="ECO:0000256" key="3">
    <source>
        <dbReference type="ARBA" id="ARBA00022517"/>
    </source>
</evidence>
<evidence type="ECO:0000256" key="5">
    <source>
        <dbReference type="ARBA" id="ARBA00023242"/>
    </source>
</evidence>
<keyword evidence="6" id="KW-0687">Ribonucleoprotein</keyword>
<dbReference type="GO" id="GO:1990904">
    <property type="term" value="C:ribonucleoprotein complex"/>
    <property type="evidence" value="ECO:0007669"/>
    <property type="project" value="UniProtKB-KW"/>
</dbReference>
<evidence type="ECO:0000256" key="6">
    <source>
        <dbReference type="RuleBase" id="RU368027"/>
    </source>
</evidence>
<keyword evidence="5 6" id="KW-0539">Nucleus</keyword>
<name>A0ABD2PRQ0_9PLAT</name>
<evidence type="ECO:0000313" key="9">
    <source>
        <dbReference type="Proteomes" id="UP001626550"/>
    </source>
</evidence>
<evidence type="ECO:0000313" key="8">
    <source>
        <dbReference type="EMBL" id="KAL3310155.1"/>
    </source>
</evidence>
<proteinExistence type="inferred from homology"/>
<dbReference type="GO" id="GO:0005730">
    <property type="term" value="C:nucleolus"/>
    <property type="evidence" value="ECO:0007669"/>
    <property type="project" value="UniProtKB-SubCell"/>
</dbReference>
<dbReference type="PANTHER" id="PTHR21738:SF0">
    <property type="entry name" value="RIBOSOMAL RNA PROCESSING PROTEIN 36 HOMOLOG"/>
    <property type="match status" value="1"/>
</dbReference>
<comment type="similarity">
    <text evidence="2 6">Belongs to the RRP36 family.</text>
</comment>
<dbReference type="PANTHER" id="PTHR21738">
    <property type="entry name" value="RIBOSOMAL RNA PROCESSING PROTEIN 36 HOMOLOG"/>
    <property type="match status" value="1"/>
</dbReference>
<evidence type="ECO:0000256" key="2">
    <source>
        <dbReference type="ARBA" id="ARBA00009418"/>
    </source>
</evidence>
<feature type="compositionally biased region" description="Basic residues" evidence="7">
    <location>
        <begin position="157"/>
        <end position="170"/>
    </location>
</feature>
<comment type="function">
    <text evidence="6">Component of the 90S pre-ribosome involved in the maturation of rRNAs. Required for early cleavages of the pre-RNAs in the 40S ribosomal subunit maturation pathway.</text>
</comment>
<dbReference type="EMBL" id="JBJKFK010003190">
    <property type="protein sequence ID" value="KAL3310155.1"/>
    <property type="molecule type" value="Genomic_DNA"/>
</dbReference>
<keyword evidence="9" id="KW-1185">Reference proteome</keyword>
<dbReference type="GO" id="GO:0006364">
    <property type="term" value="P:rRNA processing"/>
    <property type="evidence" value="ECO:0007669"/>
    <property type="project" value="UniProtKB-UniRule"/>
</dbReference>
<evidence type="ECO:0000256" key="7">
    <source>
        <dbReference type="SAM" id="MobiDB-lite"/>
    </source>
</evidence>
<protein>
    <recommendedName>
        <fullName evidence="6">rRNA biogenesis protein RRP36</fullName>
    </recommendedName>
</protein>
<gene>
    <name evidence="8" type="primary">RRP36</name>
    <name evidence="8" type="ORF">Ciccas_011284</name>
</gene>
<keyword evidence="3 6" id="KW-0690">Ribosome biogenesis</keyword>
<evidence type="ECO:0000256" key="4">
    <source>
        <dbReference type="ARBA" id="ARBA00022552"/>
    </source>
</evidence>
<sequence length="176" mass="20774">MDLDDTPKEVSIHTINAKKFRLPDSLEALHHEGVEIIKKSNREKRDPRFDPKIDGVCFLEDWEDLDEQRQQMMSKLKKRITTCRDEEKKLKLMDALNLLKQRNATQKDLNLKRKVVKQVKAGQLEQAERGQTVKFLSKPQLKQKILDQRLKSMSNKQRSKYLNKRQHKATANKNLE</sequence>
<organism evidence="8 9">
    <name type="scientific">Cichlidogyrus casuarinus</name>
    <dbReference type="NCBI Taxonomy" id="1844966"/>
    <lineage>
        <taxon>Eukaryota</taxon>
        <taxon>Metazoa</taxon>
        <taxon>Spiralia</taxon>
        <taxon>Lophotrochozoa</taxon>
        <taxon>Platyhelminthes</taxon>
        <taxon>Monogenea</taxon>
        <taxon>Monopisthocotylea</taxon>
        <taxon>Dactylogyridea</taxon>
        <taxon>Ancyrocephalidae</taxon>
        <taxon>Cichlidogyrus</taxon>
    </lineage>
</organism>
<dbReference type="Pfam" id="PF06102">
    <property type="entry name" value="RRP36"/>
    <property type="match status" value="1"/>
</dbReference>
<reference evidence="8 9" key="1">
    <citation type="submission" date="2024-11" db="EMBL/GenBank/DDBJ databases">
        <title>Adaptive evolution of stress response genes in parasites aligns with host niche diversity.</title>
        <authorList>
            <person name="Hahn C."/>
            <person name="Resl P."/>
        </authorList>
    </citation>
    <scope>NUCLEOTIDE SEQUENCE [LARGE SCALE GENOMIC DNA]</scope>
    <source>
        <strain evidence="8">EGGRZ-B1_66</strain>
        <tissue evidence="8">Body</tissue>
    </source>
</reference>